<feature type="compositionally biased region" description="Basic and acidic residues" evidence="2">
    <location>
        <begin position="546"/>
        <end position="557"/>
    </location>
</feature>
<evidence type="ECO:0000256" key="2">
    <source>
        <dbReference type="SAM" id="MobiDB-lite"/>
    </source>
</evidence>
<reference evidence="3 4" key="1">
    <citation type="submission" date="2011-02" db="EMBL/GenBank/DDBJ databases">
        <title>The Genome Sequence of Mortierella verticillata NRRL 6337.</title>
        <authorList>
            <consortium name="The Broad Institute Genome Sequencing Platform"/>
            <person name="Russ C."/>
            <person name="Cuomo C."/>
            <person name="Burger G."/>
            <person name="Gray M.W."/>
            <person name="Holland P.W.H."/>
            <person name="King N."/>
            <person name="Lang F.B.F."/>
            <person name="Roger A.J."/>
            <person name="Ruiz-Trillo I."/>
            <person name="Young S.K."/>
            <person name="Zeng Q."/>
            <person name="Gargeya S."/>
            <person name="Alvarado L."/>
            <person name="Berlin A."/>
            <person name="Chapman S.B."/>
            <person name="Chen Z."/>
            <person name="Freedman E."/>
            <person name="Gellesch M."/>
            <person name="Goldberg J."/>
            <person name="Griggs A."/>
            <person name="Gujja S."/>
            <person name="Heilman E."/>
            <person name="Heiman D."/>
            <person name="Howarth C."/>
            <person name="Mehta T."/>
            <person name="Neiman D."/>
            <person name="Pearson M."/>
            <person name="Roberts A."/>
            <person name="Saif S."/>
            <person name="Shea T."/>
            <person name="Shenoy N."/>
            <person name="Sisk P."/>
            <person name="Stolte C."/>
            <person name="Sykes S."/>
            <person name="White J."/>
            <person name="Yandava C."/>
            <person name="Haas B."/>
            <person name="Nusbaum C."/>
            <person name="Birren B."/>
        </authorList>
    </citation>
    <scope>NUCLEOTIDE SEQUENCE [LARGE SCALE GENOMIC DNA]</scope>
    <source>
        <strain evidence="3 4">NRRL 6337</strain>
    </source>
</reference>
<keyword evidence="4" id="KW-1185">Reference proteome</keyword>
<feature type="region of interest" description="Disordered" evidence="2">
    <location>
        <begin position="386"/>
        <end position="441"/>
    </location>
</feature>
<proteinExistence type="predicted"/>
<dbReference type="Proteomes" id="UP000243308">
    <property type="component" value="Unassembled WGS sequence"/>
</dbReference>
<protein>
    <submittedName>
        <fullName evidence="3">Uncharacterized protein</fullName>
    </submittedName>
</protein>
<evidence type="ECO:0000313" key="3">
    <source>
        <dbReference type="EMBL" id="KFH62606.1"/>
    </source>
</evidence>
<accession>A0A086TKX9</accession>
<feature type="region of interest" description="Disordered" evidence="2">
    <location>
        <begin position="247"/>
        <end position="267"/>
    </location>
</feature>
<organism evidence="3 4">
    <name type="scientific">Podila verticillata NRRL 6337</name>
    <dbReference type="NCBI Taxonomy" id="1069443"/>
    <lineage>
        <taxon>Eukaryota</taxon>
        <taxon>Fungi</taxon>
        <taxon>Fungi incertae sedis</taxon>
        <taxon>Mucoromycota</taxon>
        <taxon>Mortierellomycotina</taxon>
        <taxon>Mortierellomycetes</taxon>
        <taxon>Mortierellales</taxon>
        <taxon>Mortierellaceae</taxon>
        <taxon>Podila</taxon>
    </lineage>
</organism>
<dbReference type="AlphaFoldDB" id="A0A086TKX9"/>
<evidence type="ECO:0000313" key="4">
    <source>
        <dbReference type="Proteomes" id="UP000243308"/>
    </source>
</evidence>
<feature type="coiled-coil region" evidence="1">
    <location>
        <begin position="274"/>
        <end position="320"/>
    </location>
</feature>
<dbReference type="EMBL" id="KN042431">
    <property type="protein sequence ID" value="KFH62606.1"/>
    <property type="molecule type" value="Genomic_DNA"/>
</dbReference>
<evidence type="ECO:0000256" key="1">
    <source>
        <dbReference type="SAM" id="Coils"/>
    </source>
</evidence>
<dbReference type="OrthoDB" id="10407325at2759"/>
<sequence>MDGYSAEYRAIIKEKLEQLRTARERLLDTSIPTSLPRPPIFETTRLPSTTGFFSMTQPNNFSHYSPTSSLRSPTSPTIYMPSFQRNSDAEVKPVPQLKTLASRADSSIFESNDEQFDKQFDQLMAESLQRSSNKASKTYSPVPHFTQPVENRLWAPLGGSSFTSQDSISSSGPGTASSNLVVRVKAEPDDSPRALSVRVKQESEEFHHFSLSSAWPESSSSSSHRVSTIRPTTISTADDWYPLPLSKSSKKQSAKAPAAQRRLSNHAKKTNRRIMNLKLLLKKADTLLEEAQAQKTAKNRAAIQEKADKLLTEAQAVKAAQNRAQAALEVKQGRTRAQKNGQEWAAAQKAFDKQMADKILTLAQTPKDTQERVEILTSQVIAARQKSFGEPHPPAKPSTQKSAPKPHPPAKLTTQKSAPKPYPPAKPTILKPSSSNLAGKSVAKEPIVEKVAADPLAECISELAGAWDDKYPEDNFIEYDLSSRTGSPEASSFGNELPEGVMDWKSTTKVMPVDIVKSVQSDPDANTQRPAKKPRLIMPASLARQGKVDDIDGRSENSMDDGELANVHQIPISSRSQLIKAREEALEKISSYLWNL</sequence>
<keyword evidence="1" id="KW-0175">Coiled coil</keyword>
<feature type="compositionally biased region" description="Polar residues" evidence="2">
    <location>
        <begin position="519"/>
        <end position="529"/>
    </location>
</feature>
<name>A0A086TKX9_9FUNG</name>
<gene>
    <name evidence="3" type="ORF">MVEG_11998</name>
</gene>
<feature type="region of interest" description="Disordered" evidence="2">
    <location>
        <begin position="519"/>
        <end position="567"/>
    </location>
</feature>